<feature type="domain" description="Galectin" evidence="3">
    <location>
        <begin position="1"/>
        <end position="146"/>
    </location>
</feature>
<dbReference type="WBParaSite" id="MhA1_Contig1895.frz3.gene3">
    <property type="protein sequence ID" value="MhA1_Contig1895.frz3.gene3"/>
    <property type="gene ID" value="MhA1_Contig1895.frz3.gene3"/>
</dbReference>
<keyword evidence="1 2" id="KW-0430">Lectin</keyword>
<sequence>MSERKWFEVNLLNEASEFSKITGDTVLQLKFTFDPDNYTNLGQNVSYIEGNSSNSLLILSSYIYNQKEWGKEEKHQNPIGQTGVPIIINIYADKYFYNISINEGVDPIHYSHRLPPWATNWIMASNTIIIEGVIPKSFDVITINFLHGALEKHAQVGITVFQLNITKIDVTGSYFAKGKWGNSEGYRNNLKDLVEGEKIRISIQITKVVRKDDYGVISSNEIYIFEMERQEKYSKGKEIIPLEFAQIIPASATEYISVIGLDLEGNGFIKIE</sequence>
<reference evidence="5" key="1">
    <citation type="submission" date="2016-11" db="UniProtKB">
        <authorList>
            <consortium name="WormBaseParasite"/>
        </authorList>
    </citation>
    <scope>IDENTIFICATION</scope>
</reference>
<evidence type="ECO:0000259" key="3">
    <source>
        <dbReference type="PROSITE" id="PS51304"/>
    </source>
</evidence>
<organism evidence="4 5">
    <name type="scientific">Meloidogyne hapla</name>
    <name type="common">Root-knot nematode worm</name>
    <dbReference type="NCBI Taxonomy" id="6305"/>
    <lineage>
        <taxon>Eukaryota</taxon>
        <taxon>Metazoa</taxon>
        <taxon>Ecdysozoa</taxon>
        <taxon>Nematoda</taxon>
        <taxon>Chromadorea</taxon>
        <taxon>Rhabditida</taxon>
        <taxon>Tylenchina</taxon>
        <taxon>Tylenchomorpha</taxon>
        <taxon>Tylenchoidea</taxon>
        <taxon>Meloidogynidae</taxon>
        <taxon>Meloidogyninae</taxon>
        <taxon>Meloidogyne</taxon>
    </lineage>
</organism>
<evidence type="ECO:0000313" key="5">
    <source>
        <dbReference type="WBParaSite" id="MhA1_Contig1895.frz3.gene3"/>
    </source>
</evidence>
<name>A0A1I8BCW9_MELHA</name>
<evidence type="ECO:0000256" key="1">
    <source>
        <dbReference type="ARBA" id="ARBA00022734"/>
    </source>
</evidence>
<dbReference type="Pfam" id="PF00337">
    <property type="entry name" value="Gal-bind_lectin"/>
    <property type="match status" value="1"/>
</dbReference>
<dbReference type="GO" id="GO:0030246">
    <property type="term" value="F:carbohydrate binding"/>
    <property type="evidence" value="ECO:0007669"/>
    <property type="project" value="UniProtKB-UniRule"/>
</dbReference>
<protein>
    <recommendedName>
        <fullName evidence="2">Galectin</fullName>
    </recommendedName>
</protein>
<evidence type="ECO:0000313" key="4">
    <source>
        <dbReference type="Proteomes" id="UP000095281"/>
    </source>
</evidence>
<dbReference type="InterPro" id="IPR013320">
    <property type="entry name" value="ConA-like_dom_sf"/>
</dbReference>
<dbReference type="InterPro" id="IPR001079">
    <property type="entry name" value="Galectin_CRD"/>
</dbReference>
<dbReference type="Gene3D" id="2.60.120.200">
    <property type="match status" value="2"/>
</dbReference>
<keyword evidence="4" id="KW-1185">Reference proteome</keyword>
<dbReference type="Proteomes" id="UP000095281">
    <property type="component" value="Unplaced"/>
</dbReference>
<accession>A0A1I8BCW9</accession>
<proteinExistence type="predicted"/>
<dbReference type="SUPFAM" id="SSF49899">
    <property type="entry name" value="Concanavalin A-like lectins/glucanases"/>
    <property type="match status" value="1"/>
</dbReference>
<dbReference type="PROSITE" id="PS51304">
    <property type="entry name" value="GALECTIN"/>
    <property type="match status" value="1"/>
</dbReference>
<evidence type="ECO:0000256" key="2">
    <source>
        <dbReference type="RuleBase" id="RU102079"/>
    </source>
</evidence>
<dbReference type="AlphaFoldDB" id="A0A1I8BCW9"/>